<dbReference type="PANTHER" id="PTHR33434">
    <property type="entry name" value="DEGV DOMAIN-CONTAINING PROTEIN DR_1986-RELATED"/>
    <property type="match status" value="1"/>
</dbReference>
<evidence type="ECO:0000256" key="1">
    <source>
        <dbReference type="ARBA" id="ARBA00023121"/>
    </source>
</evidence>
<evidence type="ECO:0000313" key="2">
    <source>
        <dbReference type="EMBL" id="MCC2126732.1"/>
    </source>
</evidence>
<dbReference type="Proteomes" id="UP001198220">
    <property type="component" value="Unassembled WGS sequence"/>
</dbReference>
<dbReference type="PANTHER" id="PTHR33434:SF2">
    <property type="entry name" value="FATTY ACID-BINDING PROTEIN TM_1468"/>
    <property type="match status" value="1"/>
</dbReference>
<keyword evidence="3" id="KW-1185">Reference proteome</keyword>
<evidence type="ECO:0000313" key="3">
    <source>
        <dbReference type="Proteomes" id="UP001198220"/>
    </source>
</evidence>
<dbReference type="GO" id="GO:0008289">
    <property type="term" value="F:lipid binding"/>
    <property type="evidence" value="ECO:0007669"/>
    <property type="project" value="UniProtKB-KW"/>
</dbReference>
<gene>
    <name evidence="2" type="ORF">LKD36_11125</name>
</gene>
<dbReference type="Pfam" id="PF02645">
    <property type="entry name" value="DegV"/>
    <property type="match status" value="1"/>
</dbReference>
<proteinExistence type="predicted"/>
<organism evidence="2 3">
    <name type="scientific">Hominiventricola filiformis</name>
    <dbReference type="NCBI Taxonomy" id="2885352"/>
    <lineage>
        <taxon>Bacteria</taxon>
        <taxon>Bacillati</taxon>
        <taxon>Bacillota</taxon>
        <taxon>Clostridia</taxon>
        <taxon>Lachnospirales</taxon>
        <taxon>Lachnospiraceae</taxon>
        <taxon>Hominiventricola</taxon>
    </lineage>
</organism>
<dbReference type="InterPro" id="IPR043168">
    <property type="entry name" value="DegV_C"/>
</dbReference>
<dbReference type="AlphaFoldDB" id="A0AAE3A956"/>
<dbReference type="Gene3D" id="3.30.1180.10">
    <property type="match status" value="1"/>
</dbReference>
<keyword evidence="1" id="KW-0446">Lipid-binding</keyword>
<accession>A0AAE3A956</accession>
<dbReference type="Gene3D" id="2.20.28.50">
    <property type="entry name" value="degv family protein"/>
    <property type="match status" value="1"/>
</dbReference>
<protein>
    <submittedName>
        <fullName evidence="2">DegV family protein</fullName>
    </submittedName>
</protein>
<dbReference type="Gene3D" id="3.40.50.10440">
    <property type="entry name" value="Dihydroxyacetone kinase, domain 1"/>
    <property type="match status" value="1"/>
</dbReference>
<name>A0AAE3A956_9FIRM</name>
<dbReference type="PROSITE" id="PS51482">
    <property type="entry name" value="DEGV"/>
    <property type="match status" value="1"/>
</dbReference>
<comment type="caution">
    <text evidence="2">The sequence shown here is derived from an EMBL/GenBank/DDBJ whole genome shotgun (WGS) entry which is preliminary data.</text>
</comment>
<dbReference type="SUPFAM" id="SSF82549">
    <property type="entry name" value="DAK1/DegV-like"/>
    <property type="match status" value="1"/>
</dbReference>
<sequence length="279" mass="30920">MSYRIVVDSCGEFTEEMAKDSHFVHAALNLEIDGNHFVDDETFDRLRFLDLVEKSPNCPKSSCPSPEVYRSAFDCGADHLYAVTLSAELSGSYNSAVLGQNLYLEDHPDAKIHVFNSCSASVGETLLAKKIQECEEAGMEFEEVIKAVEAYQAERQTFFVLESLDHLRKNGRLSAVKAFVASALNIKPVMEGNKQGIIEQAGQARGMQKALRMMVELLVERMNKPEEKTVAIVHCNNEARAQFVKEEIEKRTKVKEIIILPSSGVSTLYAAQGGIILVG</sequence>
<dbReference type="InterPro" id="IPR003797">
    <property type="entry name" value="DegV"/>
</dbReference>
<dbReference type="NCBIfam" id="TIGR00762">
    <property type="entry name" value="DegV"/>
    <property type="match status" value="1"/>
</dbReference>
<reference evidence="2 3" key="1">
    <citation type="submission" date="2021-10" db="EMBL/GenBank/DDBJ databases">
        <title>Anaerobic single-cell dispensing facilitates the cultivation of human gut bacteria.</title>
        <authorList>
            <person name="Afrizal A."/>
        </authorList>
    </citation>
    <scope>NUCLEOTIDE SEQUENCE [LARGE SCALE GENOMIC DNA]</scope>
    <source>
        <strain evidence="2 3">CLA-AA-H276</strain>
    </source>
</reference>
<dbReference type="RefSeq" id="WP_118770383.1">
    <property type="nucleotide sequence ID" value="NZ_JAJEPS010000010.1"/>
</dbReference>
<dbReference type="EMBL" id="JAJEPS010000010">
    <property type="protein sequence ID" value="MCC2126732.1"/>
    <property type="molecule type" value="Genomic_DNA"/>
</dbReference>
<dbReference type="InterPro" id="IPR050270">
    <property type="entry name" value="DegV_domain_contain"/>
</dbReference>